<comment type="caution">
    <text evidence="2">The sequence shown here is derived from an EMBL/GenBank/DDBJ whole genome shotgun (WGS) entry which is preliminary data.</text>
</comment>
<protein>
    <submittedName>
        <fullName evidence="2">Putative acetyltransferase</fullName>
    </submittedName>
</protein>
<evidence type="ECO:0000313" key="3">
    <source>
        <dbReference type="Proteomes" id="UP000027178"/>
    </source>
</evidence>
<dbReference type="PROSITE" id="PS51186">
    <property type="entry name" value="GNAT"/>
    <property type="match status" value="1"/>
</dbReference>
<dbReference type="InterPro" id="IPR000182">
    <property type="entry name" value="GNAT_dom"/>
</dbReference>
<feature type="domain" description="N-acetyltransferase" evidence="1">
    <location>
        <begin position="204"/>
        <end position="338"/>
    </location>
</feature>
<organism evidence="2 3">
    <name type="scientific">Kitasatospora cheerisanensis KCTC 2395</name>
    <dbReference type="NCBI Taxonomy" id="1348663"/>
    <lineage>
        <taxon>Bacteria</taxon>
        <taxon>Bacillati</taxon>
        <taxon>Actinomycetota</taxon>
        <taxon>Actinomycetes</taxon>
        <taxon>Kitasatosporales</taxon>
        <taxon>Streptomycetaceae</taxon>
        <taxon>Kitasatospora</taxon>
    </lineage>
</organism>
<dbReference type="Pfam" id="PF24553">
    <property type="entry name" value="Rv0428c_C"/>
    <property type="match status" value="1"/>
</dbReference>
<dbReference type="SUPFAM" id="SSF55729">
    <property type="entry name" value="Acyl-CoA N-acyltransferases (Nat)"/>
    <property type="match status" value="1"/>
</dbReference>
<gene>
    <name evidence="2" type="ORF">KCH_48080</name>
</gene>
<keyword evidence="3" id="KW-1185">Reference proteome</keyword>
<sequence>MVGGVPLEARPEVRIDPSDVGRRVSVRRVDGVADGRPVFRDVIGVLTAWDGGGLTVESRAGAPVRFAAELLVAGKPVPPFPARRVPMPATTPAELQRTAARGWPAVEQEALGEWVLRASAGFTRRANSVQALGDPGVSTAEALDRVRDWYAARGLPAHVEVTEGVSPPGLTAELAGLGAALAPTVVRTARLGGLTRAAAPDSWRQVRLSRTADRDWLSLYRRVGDDPALEAAARAVLHGGPSVWFAHVPGPGGAPLAIGRMTVDGDWAGLGAIEVAPAARRRGLATAVMAVLAARAAEEGATAAYLQVEAENHGAQALYDHRGFTTSHTYHYARLPQR</sequence>
<dbReference type="EMBL" id="JNBY01000095">
    <property type="protein sequence ID" value="KDN83326.1"/>
    <property type="molecule type" value="Genomic_DNA"/>
</dbReference>
<dbReference type="eggNOG" id="COG0456">
    <property type="taxonomic scope" value="Bacteria"/>
</dbReference>
<dbReference type="AlphaFoldDB" id="A0A066YZ10"/>
<dbReference type="CDD" id="cd04301">
    <property type="entry name" value="NAT_SF"/>
    <property type="match status" value="1"/>
</dbReference>
<name>A0A066YZ10_9ACTN</name>
<dbReference type="GO" id="GO:0016747">
    <property type="term" value="F:acyltransferase activity, transferring groups other than amino-acyl groups"/>
    <property type="evidence" value="ECO:0007669"/>
    <property type="project" value="InterPro"/>
</dbReference>
<dbReference type="RefSeq" id="WP_035865639.1">
    <property type="nucleotide sequence ID" value="NZ_KK853997.1"/>
</dbReference>
<dbReference type="InterPro" id="IPR056935">
    <property type="entry name" value="Rv0428c-like_C"/>
</dbReference>
<reference evidence="2 3" key="1">
    <citation type="submission" date="2014-05" db="EMBL/GenBank/DDBJ databases">
        <title>Draft Genome Sequence of Kitasatospora cheerisanensis KCTC 2395.</title>
        <authorList>
            <person name="Nam D.H."/>
        </authorList>
    </citation>
    <scope>NUCLEOTIDE SEQUENCE [LARGE SCALE GENOMIC DNA]</scope>
    <source>
        <strain evidence="2 3">KCTC 2395</strain>
    </source>
</reference>
<dbReference type="OrthoDB" id="9775595at2"/>
<dbReference type="PATRIC" id="fig|1348663.4.peg.4644"/>
<keyword evidence="2" id="KW-0808">Transferase</keyword>
<evidence type="ECO:0000313" key="2">
    <source>
        <dbReference type="EMBL" id="KDN83326.1"/>
    </source>
</evidence>
<proteinExistence type="predicted"/>
<dbReference type="Gene3D" id="3.40.630.30">
    <property type="match status" value="1"/>
</dbReference>
<dbReference type="HOGENOM" id="CLU_048109_1_0_11"/>
<accession>A0A066YZ10</accession>
<dbReference type="InterPro" id="IPR016181">
    <property type="entry name" value="Acyl_CoA_acyltransferase"/>
</dbReference>
<evidence type="ECO:0000259" key="1">
    <source>
        <dbReference type="PROSITE" id="PS51186"/>
    </source>
</evidence>
<dbReference type="Proteomes" id="UP000027178">
    <property type="component" value="Unassembled WGS sequence"/>
</dbReference>